<reference evidence="2 3" key="1">
    <citation type="journal article" date="2018" name="Nat. Biotechnol.">
        <title>A standardized bacterial taxonomy based on genome phylogeny substantially revises the tree of life.</title>
        <authorList>
            <person name="Parks D.H."/>
            <person name="Chuvochina M."/>
            <person name="Waite D.W."/>
            <person name="Rinke C."/>
            <person name="Skarshewski A."/>
            <person name="Chaumeil P.A."/>
            <person name="Hugenholtz P."/>
        </authorList>
    </citation>
    <scope>NUCLEOTIDE SEQUENCE [LARGE SCALE GENOMIC DNA]</scope>
    <source>
        <strain evidence="2">UBA11728</strain>
    </source>
</reference>
<organism evidence="2 3">
    <name type="scientific">Lachnoclostridium phytofermentans</name>
    <dbReference type="NCBI Taxonomy" id="66219"/>
    <lineage>
        <taxon>Bacteria</taxon>
        <taxon>Bacillati</taxon>
        <taxon>Bacillota</taxon>
        <taxon>Clostridia</taxon>
        <taxon>Lachnospirales</taxon>
        <taxon>Lachnospiraceae</taxon>
    </lineage>
</organism>
<evidence type="ECO:0000313" key="3">
    <source>
        <dbReference type="Proteomes" id="UP000262969"/>
    </source>
</evidence>
<dbReference type="EMBL" id="DPVV01000606">
    <property type="protein sequence ID" value="HCL04358.1"/>
    <property type="molecule type" value="Genomic_DNA"/>
</dbReference>
<dbReference type="InterPro" id="IPR005025">
    <property type="entry name" value="FMN_Rdtase-like_dom"/>
</dbReference>
<proteinExistence type="predicted"/>
<gene>
    <name evidence="2" type="ORF">DHW61_18440</name>
</gene>
<dbReference type="InterPro" id="IPR029039">
    <property type="entry name" value="Flavoprotein-like_sf"/>
</dbReference>
<accession>A0A3D2XDE8</accession>
<evidence type="ECO:0000313" key="2">
    <source>
        <dbReference type="EMBL" id="HCL04358.1"/>
    </source>
</evidence>
<sequence>MKNILLFHVSPRQKGTSYVLLQMCMEYLSEKGHICELMHLYPNLNNPEKIRETVNRADTLVFSGPCYINTYPADTIALLEDLSVHREVLHGQYIYGIIQGGMPYPHTHESGLSMLEMFCKKCDLAYKGGFVMGLGAMLNGQPIKKLPNSKKINRQLQIFFEHIDKEEDSPRQVYQVAQFKVPSLVYRIMSSTMNRKIDNDLTNHGIDVKQRSPYFISE</sequence>
<name>A0A3D2XDE8_9FIRM</name>
<dbReference type="Gene3D" id="3.40.50.360">
    <property type="match status" value="1"/>
</dbReference>
<comment type="caution">
    <text evidence="2">The sequence shown here is derived from an EMBL/GenBank/DDBJ whole genome shotgun (WGS) entry which is preliminary data.</text>
</comment>
<dbReference type="Pfam" id="PF03358">
    <property type="entry name" value="FMN_red"/>
    <property type="match status" value="1"/>
</dbReference>
<dbReference type="SUPFAM" id="SSF52218">
    <property type="entry name" value="Flavoproteins"/>
    <property type="match status" value="1"/>
</dbReference>
<protein>
    <recommendedName>
        <fullName evidence="1">NADPH-dependent FMN reductase-like domain-containing protein</fullName>
    </recommendedName>
</protein>
<dbReference type="GO" id="GO:0016491">
    <property type="term" value="F:oxidoreductase activity"/>
    <property type="evidence" value="ECO:0007669"/>
    <property type="project" value="InterPro"/>
</dbReference>
<dbReference type="AlphaFoldDB" id="A0A3D2XDE8"/>
<dbReference type="Proteomes" id="UP000262969">
    <property type="component" value="Unassembled WGS sequence"/>
</dbReference>
<feature type="domain" description="NADPH-dependent FMN reductase-like" evidence="1">
    <location>
        <begin position="3"/>
        <end position="97"/>
    </location>
</feature>
<evidence type="ECO:0000259" key="1">
    <source>
        <dbReference type="Pfam" id="PF03358"/>
    </source>
</evidence>